<dbReference type="Proteomes" id="UP000189701">
    <property type="component" value="Unplaced"/>
</dbReference>
<name>A0A1U7YJZ1_NICSY</name>
<protein>
    <submittedName>
        <fullName evidence="2">Uncharacterized protein LOC104245258 isoform X2</fullName>
    </submittedName>
</protein>
<dbReference type="AlphaFoldDB" id="A0A1U7YJZ1"/>
<organism evidence="1 2">
    <name type="scientific">Nicotiana sylvestris</name>
    <name type="common">Wood tobacco</name>
    <name type="synonym">South American tobacco</name>
    <dbReference type="NCBI Taxonomy" id="4096"/>
    <lineage>
        <taxon>Eukaryota</taxon>
        <taxon>Viridiplantae</taxon>
        <taxon>Streptophyta</taxon>
        <taxon>Embryophyta</taxon>
        <taxon>Tracheophyta</taxon>
        <taxon>Spermatophyta</taxon>
        <taxon>Magnoliopsida</taxon>
        <taxon>eudicotyledons</taxon>
        <taxon>Gunneridae</taxon>
        <taxon>Pentapetalae</taxon>
        <taxon>asterids</taxon>
        <taxon>lamiids</taxon>
        <taxon>Solanales</taxon>
        <taxon>Solanaceae</taxon>
        <taxon>Nicotianoideae</taxon>
        <taxon>Nicotianeae</taxon>
        <taxon>Nicotiana</taxon>
    </lineage>
</organism>
<accession>A0A1U7YJZ1</accession>
<sequence length="162" mass="18978">MPSIVYASNTKKVWNYFQERFDKSNPTGIYHLWTAIATFRQDHLKNIRRLQFFMGLNESYSNIHNNVLAKRLVATANVAYAIISQAGENQSPSHAKLIRAQQVVLVTYLTRKWTHLSYFEAKFKRQLKKGYCDTLNSWSSGVDLTCNLYFLEICNLPIFFYY</sequence>
<evidence type="ECO:0000313" key="2">
    <source>
        <dbReference type="RefSeq" id="XP_009799145.1"/>
    </source>
</evidence>
<reference evidence="2" key="2">
    <citation type="submission" date="2025-08" db="UniProtKB">
        <authorList>
            <consortium name="RefSeq"/>
        </authorList>
    </citation>
    <scope>IDENTIFICATION</scope>
    <source>
        <tissue evidence="2">Leaf</tissue>
    </source>
</reference>
<gene>
    <name evidence="2" type="primary">LOC104245258</name>
</gene>
<dbReference type="RefSeq" id="XP_009799145.1">
    <property type="nucleotide sequence ID" value="XM_009800843.1"/>
</dbReference>
<evidence type="ECO:0000313" key="1">
    <source>
        <dbReference type="Proteomes" id="UP000189701"/>
    </source>
</evidence>
<reference evidence="1" key="1">
    <citation type="journal article" date="2013" name="Genome Biol.">
        <title>Reference genomes and transcriptomes of Nicotiana sylvestris and Nicotiana tomentosiformis.</title>
        <authorList>
            <person name="Sierro N."/>
            <person name="Battey J.N."/>
            <person name="Ouadi S."/>
            <person name="Bovet L."/>
            <person name="Goepfert S."/>
            <person name="Bakaher N."/>
            <person name="Peitsch M.C."/>
            <person name="Ivanov N.V."/>
        </authorList>
    </citation>
    <scope>NUCLEOTIDE SEQUENCE [LARGE SCALE GENOMIC DNA]</scope>
</reference>
<proteinExistence type="predicted"/>
<keyword evidence="1" id="KW-1185">Reference proteome</keyword>